<dbReference type="EMBL" id="CP050177">
    <property type="protein sequence ID" value="QIQ02061.1"/>
    <property type="molecule type" value="Genomic_DNA"/>
</dbReference>
<dbReference type="Proteomes" id="UP000501179">
    <property type="component" value="Chromosome"/>
</dbReference>
<feature type="compositionally biased region" description="Gly residues" evidence="1">
    <location>
        <begin position="114"/>
        <end position="129"/>
    </location>
</feature>
<protein>
    <recommendedName>
        <fullName evidence="4">WXG100 family type VII secretion target</fullName>
    </recommendedName>
</protein>
<keyword evidence="3" id="KW-1185">Reference proteome</keyword>
<evidence type="ECO:0000313" key="2">
    <source>
        <dbReference type="EMBL" id="QIQ02061.1"/>
    </source>
</evidence>
<dbReference type="RefSeq" id="WP_167025304.1">
    <property type="nucleotide sequence ID" value="NZ_CP050177.1"/>
</dbReference>
<dbReference type="KEGG" id="slia:HA039_06880"/>
<organism evidence="2 3">
    <name type="scientific">Streptomyces liangshanensis</name>
    <dbReference type="NCBI Taxonomy" id="2717324"/>
    <lineage>
        <taxon>Bacteria</taxon>
        <taxon>Bacillati</taxon>
        <taxon>Actinomycetota</taxon>
        <taxon>Actinomycetes</taxon>
        <taxon>Kitasatosporales</taxon>
        <taxon>Streptomycetaceae</taxon>
        <taxon>Streptomyces</taxon>
    </lineage>
</organism>
<evidence type="ECO:0008006" key="4">
    <source>
        <dbReference type="Google" id="ProtNLM"/>
    </source>
</evidence>
<sequence length="129" mass="14272">MSSGSDGTFEASPAAIRRAIQSMEALPALAKSMRERFVTRERDFTDWPGWTDDYARQTRPGYEENNQYCLDVADGLTLALTGLVDATRANLQEIEDTQRQSTESIEEFRRKTWGGPGDGDPGPGSTGKH</sequence>
<evidence type="ECO:0000256" key="1">
    <source>
        <dbReference type="SAM" id="MobiDB-lite"/>
    </source>
</evidence>
<name>A0A6G9GVM4_9ACTN</name>
<proteinExistence type="predicted"/>
<reference evidence="2 3" key="1">
    <citation type="submission" date="2020-03" db="EMBL/GenBank/DDBJ databases">
        <title>A novel species.</title>
        <authorList>
            <person name="Gao J."/>
        </authorList>
    </citation>
    <scope>NUCLEOTIDE SEQUENCE [LARGE SCALE GENOMIC DNA]</scope>
    <source>
        <strain evidence="2 3">QMT-12</strain>
    </source>
</reference>
<accession>A0A6G9GVM4</accession>
<dbReference type="AlphaFoldDB" id="A0A6G9GVM4"/>
<feature type="region of interest" description="Disordered" evidence="1">
    <location>
        <begin position="94"/>
        <end position="129"/>
    </location>
</feature>
<evidence type="ECO:0000313" key="3">
    <source>
        <dbReference type="Proteomes" id="UP000501179"/>
    </source>
</evidence>
<gene>
    <name evidence="2" type="ORF">HA039_06880</name>
</gene>